<accession>E6MLX6</accession>
<dbReference type="Proteomes" id="UP000003874">
    <property type="component" value="Unassembled WGS sequence"/>
</dbReference>
<name>E6MLX6_9BACT</name>
<evidence type="ECO:0000313" key="2">
    <source>
        <dbReference type="Proteomes" id="UP000003874"/>
    </source>
</evidence>
<protein>
    <submittedName>
        <fullName evidence="1">Uncharacterized protein</fullName>
    </submittedName>
</protein>
<organism evidence="1 2">
    <name type="scientific">Segatella salivae DSM 15606</name>
    <dbReference type="NCBI Taxonomy" id="888832"/>
    <lineage>
        <taxon>Bacteria</taxon>
        <taxon>Pseudomonadati</taxon>
        <taxon>Bacteroidota</taxon>
        <taxon>Bacteroidia</taxon>
        <taxon>Bacteroidales</taxon>
        <taxon>Prevotellaceae</taxon>
        <taxon>Segatella</taxon>
    </lineage>
</organism>
<proteinExistence type="predicted"/>
<gene>
    <name evidence="1" type="ORF">HMPREF9420_0493</name>
</gene>
<dbReference type="STRING" id="888832.HMPREF9420_0493"/>
<comment type="caution">
    <text evidence="1">The sequence shown here is derived from an EMBL/GenBank/DDBJ whole genome shotgun (WGS) entry which is preliminary data.</text>
</comment>
<dbReference type="HOGENOM" id="CLU_3203634_0_0_10"/>
<sequence length="45" mass="5340">MDSNKTENNRKKRTISVQHNVKSIQSIYASLSIIYNILTKRFRDK</sequence>
<dbReference type="EMBL" id="AEQO01000051">
    <property type="protein sequence ID" value="EFV05359.1"/>
    <property type="molecule type" value="Genomic_DNA"/>
</dbReference>
<reference evidence="1 2" key="1">
    <citation type="submission" date="2010-12" db="EMBL/GenBank/DDBJ databases">
        <authorList>
            <person name="Muzny D."/>
            <person name="Qin X."/>
            <person name="Deng J."/>
            <person name="Jiang H."/>
            <person name="Liu Y."/>
            <person name="Qu J."/>
            <person name="Song X.-Z."/>
            <person name="Zhang L."/>
            <person name="Thornton R."/>
            <person name="Coyle M."/>
            <person name="Francisco L."/>
            <person name="Jackson L."/>
            <person name="Javaid M."/>
            <person name="Korchina V."/>
            <person name="Kovar C."/>
            <person name="Mata R."/>
            <person name="Mathew T."/>
            <person name="Ngo R."/>
            <person name="Nguyen L."/>
            <person name="Nguyen N."/>
            <person name="Okwuonu G."/>
            <person name="Ongeri F."/>
            <person name="Pham C."/>
            <person name="Simmons D."/>
            <person name="Wilczek-Boney K."/>
            <person name="Hale W."/>
            <person name="Jakkamsetti A."/>
            <person name="Pham P."/>
            <person name="Ruth R."/>
            <person name="San Lucas F."/>
            <person name="Warren J."/>
            <person name="Zhang J."/>
            <person name="Zhao Z."/>
            <person name="Zhou C."/>
            <person name="Zhu D."/>
            <person name="Lee S."/>
            <person name="Bess C."/>
            <person name="Blankenburg K."/>
            <person name="Forbes L."/>
            <person name="Fu Q."/>
            <person name="Gubbala S."/>
            <person name="Hirani K."/>
            <person name="Jayaseelan J.C."/>
            <person name="Lara F."/>
            <person name="Munidasa M."/>
            <person name="Palculict T."/>
            <person name="Patil S."/>
            <person name="Pu L.-L."/>
            <person name="Saada N."/>
            <person name="Tang L."/>
            <person name="Weissenberger G."/>
            <person name="Zhu Y."/>
            <person name="Hemphill L."/>
            <person name="Shang Y."/>
            <person name="Youmans B."/>
            <person name="Ayvaz T."/>
            <person name="Ross M."/>
            <person name="Santibanez J."/>
            <person name="Aqrawi P."/>
            <person name="Gross S."/>
            <person name="Joshi V."/>
            <person name="Fowler G."/>
            <person name="Nazareth L."/>
            <person name="Reid J."/>
            <person name="Worley K."/>
            <person name="Petrosino J."/>
            <person name="Highlander S."/>
            <person name="Gibbs R."/>
        </authorList>
    </citation>
    <scope>NUCLEOTIDE SEQUENCE [LARGE SCALE GENOMIC DNA]</scope>
    <source>
        <strain evidence="1 2">DSM 15606</strain>
    </source>
</reference>
<dbReference type="AlphaFoldDB" id="E6MLX6"/>
<evidence type="ECO:0000313" key="1">
    <source>
        <dbReference type="EMBL" id="EFV05359.1"/>
    </source>
</evidence>
<keyword evidence="2" id="KW-1185">Reference proteome</keyword>